<proteinExistence type="predicted"/>
<dbReference type="WBParaSite" id="PTRK_0001299900.1">
    <property type="protein sequence ID" value="PTRK_0001299900.1"/>
    <property type="gene ID" value="PTRK_0001299900"/>
</dbReference>
<feature type="compositionally biased region" description="Low complexity" evidence="7">
    <location>
        <begin position="132"/>
        <end position="163"/>
    </location>
</feature>
<dbReference type="SUPFAM" id="SSF47413">
    <property type="entry name" value="lambda repressor-like DNA-binding domains"/>
    <property type="match status" value="1"/>
</dbReference>
<keyword evidence="5" id="KW-0804">Transcription</keyword>
<dbReference type="GO" id="GO:0003677">
    <property type="term" value="F:DNA binding"/>
    <property type="evidence" value="ECO:0007669"/>
    <property type="project" value="UniProtKB-KW"/>
</dbReference>
<dbReference type="InterPro" id="IPR010982">
    <property type="entry name" value="Lambda_DNA-bd_dom_sf"/>
</dbReference>
<reference evidence="10" key="1">
    <citation type="submission" date="2017-02" db="UniProtKB">
        <authorList>
            <consortium name="WormBaseParasite"/>
        </authorList>
    </citation>
    <scope>IDENTIFICATION</scope>
</reference>
<dbReference type="Gene3D" id="1.10.260.40">
    <property type="entry name" value="lambda repressor-like DNA-binding domains"/>
    <property type="match status" value="1"/>
</dbReference>
<evidence type="ECO:0000256" key="5">
    <source>
        <dbReference type="ARBA" id="ARBA00023163"/>
    </source>
</evidence>
<keyword evidence="9" id="KW-1185">Reference proteome</keyword>
<evidence type="ECO:0000256" key="6">
    <source>
        <dbReference type="ARBA" id="ARBA00023242"/>
    </source>
</evidence>
<keyword evidence="3" id="KW-0238">DNA-binding</keyword>
<dbReference type="STRING" id="131310.A0A0N4ZWG8"/>
<evidence type="ECO:0000313" key="9">
    <source>
        <dbReference type="Proteomes" id="UP000038045"/>
    </source>
</evidence>
<dbReference type="Pfam" id="PF02376">
    <property type="entry name" value="CUT"/>
    <property type="match status" value="1"/>
</dbReference>
<dbReference type="Proteomes" id="UP000038045">
    <property type="component" value="Unplaced"/>
</dbReference>
<feature type="region of interest" description="Disordered" evidence="7">
    <location>
        <begin position="14"/>
        <end position="33"/>
    </location>
</feature>
<feature type="compositionally biased region" description="Basic and acidic residues" evidence="7">
    <location>
        <begin position="167"/>
        <end position="179"/>
    </location>
</feature>
<feature type="compositionally biased region" description="Low complexity" evidence="7">
    <location>
        <begin position="61"/>
        <end position="72"/>
    </location>
</feature>
<dbReference type="AlphaFoldDB" id="A0A0N4ZWG8"/>
<keyword evidence="4" id="KW-0371">Homeobox</keyword>
<evidence type="ECO:0000256" key="4">
    <source>
        <dbReference type="ARBA" id="ARBA00023155"/>
    </source>
</evidence>
<dbReference type="GO" id="GO:0005634">
    <property type="term" value="C:nucleus"/>
    <property type="evidence" value="ECO:0007669"/>
    <property type="project" value="UniProtKB-SubCell"/>
</dbReference>
<sequence>MVILVMDLTQDTKFNMGTSTVSGDSNRDGNDKLSCNYDMEVDKAPSNGSTNKIIECYDLTNSNENSSSSSNESMDKSDTNSGKSNDNEQKDINDSSFDGRKIINDRNDDCKNNGEKLSRASTIDVDEEESSSSEINNSISKKSQSILSNPESSSSYRSLSEYSGKGSTEDSVKSDNEKKVYSPENMIEYKKHIDDKMKQLYKLVDDFGKADKPFEEGKFFNFEEFNEKKKEYVNLFCDDLKIKVNDAYKELEDFNGHIENRSDALKVYKTEMLSQATYLKGELTKLEEYVEKIEKENSSNWQKANEKLEEFYEKASSSFKENKIDLKLSELKEIFQAYHNHRVETILKGDLEKRDESEKSDEGSKDDNKNSDKTPDSYRQRNIEFIRSITGRYGHCSTPSKAKKEKSVIRPLYKSVNTNQLQYVERQCDYTLQKVPDSIRDISRLDYTEHGFRGRLNIDTLCQEMRNYLLTHTISRYHFSQKVLGMSGGALNELLNKPRVFEELTEKGITSFLKIRVYLDIVKGKGPYEGKKLSPENIDSIKKLNKYFVANQ</sequence>
<keyword evidence="2" id="KW-0805">Transcription regulation</keyword>
<feature type="region of interest" description="Disordered" evidence="7">
    <location>
        <begin position="61"/>
        <end position="179"/>
    </location>
</feature>
<protein>
    <submittedName>
        <fullName evidence="10">CUT domain-containing protein</fullName>
    </submittedName>
</protein>
<feature type="compositionally biased region" description="Basic and acidic residues" evidence="7">
    <location>
        <begin position="85"/>
        <end position="118"/>
    </location>
</feature>
<evidence type="ECO:0000313" key="10">
    <source>
        <dbReference type="WBParaSite" id="PTRK_0001299900.1"/>
    </source>
</evidence>
<keyword evidence="6" id="KW-0539">Nucleus</keyword>
<evidence type="ECO:0000256" key="7">
    <source>
        <dbReference type="SAM" id="MobiDB-lite"/>
    </source>
</evidence>
<evidence type="ECO:0000256" key="3">
    <source>
        <dbReference type="ARBA" id="ARBA00023125"/>
    </source>
</evidence>
<evidence type="ECO:0000256" key="2">
    <source>
        <dbReference type="ARBA" id="ARBA00023015"/>
    </source>
</evidence>
<feature type="compositionally biased region" description="Polar residues" evidence="7">
    <location>
        <begin position="14"/>
        <end position="24"/>
    </location>
</feature>
<feature type="region of interest" description="Disordered" evidence="7">
    <location>
        <begin position="352"/>
        <end position="380"/>
    </location>
</feature>
<organism evidence="9 10">
    <name type="scientific">Parastrongyloides trichosuri</name>
    <name type="common">Possum-specific nematode worm</name>
    <dbReference type="NCBI Taxonomy" id="131310"/>
    <lineage>
        <taxon>Eukaryota</taxon>
        <taxon>Metazoa</taxon>
        <taxon>Ecdysozoa</taxon>
        <taxon>Nematoda</taxon>
        <taxon>Chromadorea</taxon>
        <taxon>Rhabditida</taxon>
        <taxon>Tylenchina</taxon>
        <taxon>Panagrolaimomorpha</taxon>
        <taxon>Strongyloidoidea</taxon>
        <taxon>Strongyloididae</taxon>
        <taxon>Parastrongyloides</taxon>
    </lineage>
</organism>
<evidence type="ECO:0000256" key="1">
    <source>
        <dbReference type="ARBA" id="ARBA00004123"/>
    </source>
</evidence>
<accession>A0A0N4ZWG8</accession>
<dbReference type="InterPro" id="IPR003350">
    <property type="entry name" value="CUT_dom"/>
</dbReference>
<evidence type="ECO:0000259" key="8">
    <source>
        <dbReference type="PROSITE" id="PS51042"/>
    </source>
</evidence>
<comment type="subcellular location">
    <subcellularLocation>
        <location evidence="1">Nucleus</location>
    </subcellularLocation>
</comment>
<name>A0A0N4ZWG8_PARTI</name>
<dbReference type="PROSITE" id="PS51042">
    <property type="entry name" value="CUT"/>
    <property type="match status" value="1"/>
</dbReference>
<feature type="domain" description="CUT" evidence="8">
    <location>
        <begin position="447"/>
        <end position="534"/>
    </location>
</feature>